<dbReference type="GO" id="GO:0006694">
    <property type="term" value="P:steroid biosynthetic process"/>
    <property type="evidence" value="ECO:0007669"/>
    <property type="project" value="InterPro"/>
</dbReference>
<dbReference type="GO" id="GO:0005737">
    <property type="term" value="C:cytoplasm"/>
    <property type="evidence" value="ECO:0007669"/>
    <property type="project" value="TreeGrafter"/>
</dbReference>
<dbReference type="STRING" id="680646.RMDY18_08240"/>
<accession>D2NSN0</accession>
<evidence type="ECO:0000313" key="3">
    <source>
        <dbReference type="EMBL" id="BAI64656.1"/>
    </source>
</evidence>
<evidence type="ECO:0000259" key="2">
    <source>
        <dbReference type="Pfam" id="PF01073"/>
    </source>
</evidence>
<feature type="compositionally biased region" description="Basic and acidic residues" evidence="1">
    <location>
        <begin position="1"/>
        <end position="16"/>
    </location>
</feature>
<reference evidence="3 4" key="3">
    <citation type="journal article" date="2010" name="Sequencing">
        <title>Complete Genome Sequence of Rothia mucilaginosa DY-18: A Clinical Isolate with Dense Meshwork-Like Structures from a Persistent Apical Periodontitis Lesion.</title>
        <authorList>
            <person name="Yamane K."/>
            <person name="Nambu T."/>
            <person name="Yamanaka T."/>
            <person name="Mashimo C."/>
            <person name="Sugimori C."/>
            <person name="Leung K.-P."/>
            <person name="Fukushima H."/>
        </authorList>
    </citation>
    <scope>NUCLEOTIDE SEQUENCE [LARGE SCALE GENOMIC DNA]</scope>
    <source>
        <strain evidence="3 4">DY-18</strain>
    </source>
</reference>
<dbReference type="Gene3D" id="3.40.50.720">
    <property type="entry name" value="NAD(P)-binding Rossmann-like Domain"/>
    <property type="match status" value="1"/>
</dbReference>
<proteinExistence type="predicted"/>
<dbReference type="PANTHER" id="PTHR48079:SF6">
    <property type="entry name" value="NAD(P)-BINDING DOMAIN-CONTAINING PROTEIN-RELATED"/>
    <property type="match status" value="1"/>
</dbReference>
<dbReference type="AlphaFoldDB" id="D2NSN0"/>
<feature type="region of interest" description="Disordered" evidence="1">
    <location>
        <begin position="1"/>
        <end position="47"/>
    </location>
</feature>
<dbReference type="Pfam" id="PF01073">
    <property type="entry name" value="3Beta_HSD"/>
    <property type="match status" value="1"/>
</dbReference>
<name>D2NSN0_ROTMD</name>
<feature type="domain" description="3-beta hydroxysteroid dehydrogenase/isomerase" evidence="2">
    <location>
        <begin position="79"/>
        <end position="336"/>
    </location>
</feature>
<dbReference type="InterPro" id="IPR051783">
    <property type="entry name" value="NAD(P)-dependent_oxidoreduct"/>
</dbReference>
<evidence type="ECO:0000313" key="4">
    <source>
        <dbReference type="Proteomes" id="UP000001883"/>
    </source>
</evidence>
<dbReference type="InterPro" id="IPR036291">
    <property type="entry name" value="NAD(P)-bd_dom_sf"/>
</dbReference>
<dbReference type="HOGENOM" id="CLU_007383_6_8_11"/>
<dbReference type="eggNOG" id="COG0451">
    <property type="taxonomic scope" value="Bacteria"/>
</dbReference>
<dbReference type="GO" id="GO:0016616">
    <property type="term" value="F:oxidoreductase activity, acting on the CH-OH group of donors, NAD or NADP as acceptor"/>
    <property type="evidence" value="ECO:0007669"/>
    <property type="project" value="InterPro"/>
</dbReference>
<dbReference type="GO" id="GO:0004029">
    <property type="term" value="F:aldehyde dehydrogenase (NAD+) activity"/>
    <property type="evidence" value="ECO:0007669"/>
    <property type="project" value="TreeGrafter"/>
</dbReference>
<reference evidence="3 4" key="2">
    <citation type="journal article" date="2010" name="J Osaka Dent Univ">
        <title>Isolation and identification of Rothia mucilaginosa from persistent apical periodontitis lesions.</title>
        <authorList>
            <person name="Yamane K."/>
            <person name="Yoshida M."/>
            <person name="Fujihira T."/>
            <person name="Baba T."/>
            <person name="Tsuji N."/>
            <person name="Hayashi H."/>
            <person name="Sugimori C."/>
            <person name="Yamanaka T."/>
            <person name="Mashimo C."/>
            <person name="Nambu T."/>
            <person name="Kawai H."/>
            <person name="Fukushima H."/>
        </authorList>
    </citation>
    <scope>NUCLEOTIDE SEQUENCE [LARGE SCALE GENOMIC DNA]</scope>
    <source>
        <strain evidence="3 4">DY-18</strain>
    </source>
</reference>
<protein>
    <submittedName>
        <fullName evidence="3">Nucleoside-diphosphate-sugar epimerase</fullName>
    </submittedName>
</protein>
<keyword evidence="4" id="KW-1185">Reference proteome</keyword>
<dbReference type="KEGG" id="rmu:RMDY18_08240"/>
<gene>
    <name evidence="3" type="ordered locus">RMDY18_08240</name>
</gene>
<dbReference type="Proteomes" id="UP000001883">
    <property type="component" value="Chromosome"/>
</dbReference>
<dbReference type="SUPFAM" id="SSF51735">
    <property type="entry name" value="NAD(P)-binding Rossmann-fold domains"/>
    <property type="match status" value="1"/>
</dbReference>
<dbReference type="InterPro" id="IPR002225">
    <property type="entry name" value="3Beta_OHSteriod_DH/Estase"/>
</dbReference>
<evidence type="ECO:0000256" key="1">
    <source>
        <dbReference type="SAM" id="MobiDB-lite"/>
    </source>
</evidence>
<dbReference type="EMBL" id="AP011540">
    <property type="protein sequence ID" value="BAI64656.1"/>
    <property type="molecule type" value="Genomic_DNA"/>
</dbReference>
<organism evidence="3 4">
    <name type="scientific">Rothia mucilaginosa (strain DY-18)</name>
    <name type="common">Stomatococcus mucilaginosus</name>
    <dbReference type="NCBI Taxonomy" id="680646"/>
    <lineage>
        <taxon>Bacteria</taxon>
        <taxon>Bacillati</taxon>
        <taxon>Actinomycetota</taxon>
        <taxon>Actinomycetes</taxon>
        <taxon>Micrococcales</taxon>
        <taxon>Micrococcaceae</taxon>
        <taxon>Rothia</taxon>
    </lineage>
</organism>
<sequence length="419" mass="44799">MMSPHSSRESSSHEPASRLSAPRPSGHRLSTSHAVTSPTARFRKPAQPLAARYADPAPRSLRPVEEPDFAPRIGERILFTGASGLLGRESVLALLRAGYDVRVFQRGDSGIAALLPDSIRPRFEQVRGDITNAQAVDLAMTGVNGVVHAAAKVSVSGEWADYERINIEGTRTLLQAALNHSVGSFLYISSPSVAHAGAAIVGDGAGVASPEHARGNYARSKAAAELLALEANGTALPGGGVLRVGALRPHLMWGPGDTQLVERILERSAAGRLPLLSGGTGLIDTLYIDNAADALVRGYQRLDAFAGKALVVTNGQPRTIAELLGGFCEAVGVPAPRFSVPAKVAALAGKVIERVWERLPKNVTAGDEPPMTEFLAEQLSTAHWFDQRRTRELLQWEPSVSIEEGYERLGLFYGDRYSR</sequence>
<reference evidence="4" key="1">
    <citation type="submission" date="2009-07" db="EMBL/GenBank/DDBJ databases">
        <title>Complete genome sequence of Rothia mucilaginosa DJ.</title>
        <authorList>
            <person name="Yamane K."/>
            <person name="Nambu T."/>
            <person name="Mashimo C."/>
            <person name="Sugimori C."/>
            <person name="Yamanaka T."/>
            <person name="Leung K."/>
            <person name="Fukushima H."/>
        </authorList>
    </citation>
    <scope>NUCLEOTIDE SEQUENCE [LARGE SCALE GENOMIC DNA]</scope>
    <source>
        <strain evidence="4">DY-18</strain>
    </source>
</reference>
<feature type="compositionally biased region" description="Polar residues" evidence="1">
    <location>
        <begin position="28"/>
        <end position="39"/>
    </location>
</feature>
<dbReference type="PANTHER" id="PTHR48079">
    <property type="entry name" value="PROTEIN YEEZ"/>
    <property type="match status" value="1"/>
</dbReference>